<feature type="region of interest" description="Disordered" evidence="2">
    <location>
        <begin position="1"/>
        <end position="33"/>
    </location>
</feature>
<organism evidence="3 4">
    <name type="scientific">Gracilariopsis chorda</name>
    <dbReference type="NCBI Taxonomy" id="448386"/>
    <lineage>
        <taxon>Eukaryota</taxon>
        <taxon>Rhodophyta</taxon>
        <taxon>Florideophyceae</taxon>
        <taxon>Rhodymeniophycidae</taxon>
        <taxon>Gracilariales</taxon>
        <taxon>Gracilariaceae</taxon>
        <taxon>Gracilariopsis</taxon>
    </lineage>
</organism>
<dbReference type="AlphaFoldDB" id="A0A2V3IH32"/>
<dbReference type="Proteomes" id="UP000247409">
    <property type="component" value="Unassembled WGS sequence"/>
</dbReference>
<reference evidence="3 4" key="1">
    <citation type="journal article" date="2018" name="Mol. Biol. Evol.">
        <title>Analysis of the draft genome of the red seaweed Gracilariopsis chorda provides insights into genome size evolution in Rhodophyta.</title>
        <authorList>
            <person name="Lee J."/>
            <person name="Yang E.C."/>
            <person name="Graf L."/>
            <person name="Yang J.H."/>
            <person name="Qiu H."/>
            <person name="Zel Zion U."/>
            <person name="Chan C.X."/>
            <person name="Stephens T.G."/>
            <person name="Weber A.P.M."/>
            <person name="Boo G.H."/>
            <person name="Boo S.M."/>
            <person name="Kim K.M."/>
            <person name="Shin Y."/>
            <person name="Jung M."/>
            <person name="Lee S.J."/>
            <person name="Yim H.S."/>
            <person name="Lee J.H."/>
            <person name="Bhattacharya D."/>
            <person name="Yoon H.S."/>
        </authorList>
    </citation>
    <scope>NUCLEOTIDE SEQUENCE [LARGE SCALE GENOMIC DNA]</scope>
    <source>
        <strain evidence="3 4">SKKU-2015</strain>
        <tissue evidence="3">Whole body</tissue>
    </source>
</reference>
<evidence type="ECO:0000313" key="3">
    <source>
        <dbReference type="EMBL" id="PXF41379.1"/>
    </source>
</evidence>
<name>A0A2V3IH32_9FLOR</name>
<sequence length="74" mass="8174">MSSHTGFTPKSVMSPSTNESSISQVPKHGTETVEQLREILRSKESELESLKKKAAEYQARLDRVAAALKADDNK</sequence>
<evidence type="ECO:0000256" key="2">
    <source>
        <dbReference type="SAM" id="MobiDB-lite"/>
    </source>
</evidence>
<keyword evidence="1" id="KW-0175">Coiled coil</keyword>
<accession>A0A2V3IH32</accession>
<gene>
    <name evidence="3" type="ORF">BWQ96_08877</name>
</gene>
<protein>
    <submittedName>
        <fullName evidence="3">Uncharacterized protein</fullName>
    </submittedName>
</protein>
<feature type="compositionally biased region" description="Polar residues" evidence="2">
    <location>
        <begin position="1"/>
        <end position="24"/>
    </location>
</feature>
<evidence type="ECO:0000313" key="4">
    <source>
        <dbReference type="Proteomes" id="UP000247409"/>
    </source>
</evidence>
<comment type="caution">
    <text evidence="3">The sequence shown here is derived from an EMBL/GenBank/DDBJ whole genome shotgun (WGS) entry which is preliminary data.</text>
</comment>
<keyword evidence="4" id="KW-1185">Reference proteome</keyword>
<proteinExistence type="predicted"/>
<dbReference type="EMBL" id="NBIV01000218">
    <property type="protein sequence ID" value="PXF41379.1"/>
    <property type="molecule type" value="Genomic_DNA"/>
</dbReference>
<feature type="coiled-coil region" evidence="1">
    <location>
        <begin position="33"/>
        <end position="67"/>
    </location>
</feature>
<evidence type="ECO:0000256" key="1">
    <source>
        <dbReference type="SAM" id="Coils"/>
    </source>
</evidence>